<evidence type="ECO:0000256" key="1">
    <source>
        <dbReference type="SAM" id="SignalP"/>
    </source>
</evidence>
<dbReference type="EMBL" id="KN549268">
    <property type="protein sequence ID" value="KHJ98851.1"/>
    <property type="molecule type" value="Genomic_DNA"/>
</dbReference>
<keyword evidence="1" id="KW-0732">Signal</keyword>
<dbReference type="AlphaFoldDB" id="A0A0B1TRW2"/>
<feature type="chain" id="PRO_5002066218" evidence="1">
    <location>
        <begin position="20"/>
        <end position="113"/>
    </location>
</feature>
<sequence length="113" mass="13171">MVIVWSLLITYDFLRTCSSFIIIDQALLWHQALVKYSCTQASKGNQYSHVKVQRFHLKVDKLLLSMSEETLWEREKIDFLLSLGRCKDCQRYLQIFSCSVVMESTGKTSQISL</sequence>
<keyword evidence="3" id="KW-1185">Reference proteome</keyword>
<evidence type="ECO:0000313" key="2">
    <source>
        <dbReference type="EMBL" id="KHJ98851.1"/>
    </source>
</evidence>
<feature type="signal peptide" evidence="1">
    <location>
        <begin position="1"/>
        <end position="19"/>
    </location>
</feature>
<name>A0A0B1TRW2_OESDE</name>
<evidence type="ECO:0000313" key="3">
    <source>
        <dbReference type="Proteomes" id="UP000053660"/>
    </source>
</evidence>
<protein>
    <submittedName>
        <fullName evidence="2">Uncharacterized protein</fullName>
    </submittedName>
</protein>
<organism evidence="2 3">
    <name type="scientific">Oesophagostomum dentatum</name>
    <name type="common">Nodular worm</name>
    <dbReference type="NCBI Taxonomy" id="61180"/>
    <lineage>
        <taxon>Eukaryota</taxon>
        <taxon>Metazoa</taxon>
        <taxon>Ecdysozoa</taxon>
        <taxon>Nematoda</taxon>
        <taxon>Chromadorea</taxon>
        <taxon>Rhabditida</taxon>
        <taxon>Rhabditina</taxon>
        <taxon>Rhabditomorpha</taxon>
        <taxon>Strongyloidea</taxon>
        <taxon>Strongylidae</taxon>
        <taxon>Oesophagostomum</taxon>
    </lineage>
</organism>
<gene>
    <name evidence="2" type="ORF">OESDEN_01162</name>
</gene>
<accession>A0A0B1TRW2</accession>
<dbReference type="Proteomes" id="UP000053660">
    <property type="component" value="Unassembled WGS sequence"/>
</dbReference>
<reference evidence="2 3" key="1">
    <citation type="submission" date="2014-03" db="EMBL/GenBank/DDBJ databases">
        <title>Draft genome of the hookworm Oesophagostomum dentatum.</title>
        <authorList>
            <person name="Mitreva M."/>
        </authorList>
    </citation>
    <scope>NUCLEOTIDE SEQUENCE [LARGE SCALE GENOMIC DNA]</scope>
    <source>
        <strain evidence="2 3">OD-Hann</strain>
    </source>
</reference>
<proteinExistence type="predicted"/>